<keyword evidence="2" id="KW-0677">Repeat</keyword>
<comment type="caution">
    <text evidence="4">The sequence shown here is derived from an EMBL/GenBank/DDBJ whole genome shotgun (WGS) entry which is preliminary data.</text>
</comment>
<dbReference type="PANTHER" id="PTHR11017:SF479">
    <property type="entry name" value="DISEASE RESISTANCE PROTEIN (TIR-NBS-LRR CLASS) FAMILY"/>
    <property type="match status" value="1"/>
</dbReference>
<gene>
    <name evidence="4" type="ORF">CTI12_AA137380</name>
</gene>
<reference evidence="4 5" key="1">
    <citation type="journal article" date="2018" name="Mol. Plant">
        <title>The genome of Artemisia annua provides insight into the evolution of Asteraceae family and artemisinin biosynthesis.</title>
        <authorList>
            <person name="Shen Q."/>
            <person name="Zhang L."/>
            <person name="Liao Z."/>
            <person name="Wang S."/>
            <person name="Yan T."/>
            <person name="Shi P."/>
            <person name="Liu M."/>
            <person name="Fu X."/>
            <person name="Pan Q."/>
            <person name="Wang Y."/>
            <person name="Lv Z."/>
            <person name="Lu X."/>
            <person name="Zhang F."/>
            <person name="Jiang W."/>
            <person name="Ma Y."/>
            <person name="Chen M."/>
            <person name="Hao X."/>
            <person name="Li L."/>
            <person name="Tang Y."/>
            <person name="Lv G."/>
            <person name="Zhou Y."/>
            <person name="Sun X."/>
            <person name="Brodelius P.E."/>
            <person name="Rose J.K.C."/>
            <person name="Tang K."/>
        </authorList>
    </citation>
    <scope>NUCLEOTIDE SEQUENCE [LARGE SCALE GENOMIC DNA]</scope>
    <source>
        <strain evidence="5">cv. Huhao1</strain>
        <tissue evidence="4">Leaf</tissue>
    </source>
</reference>
<evidence type="ECO:0000313" key="4">
    <source>
        <dbReference type="EMBL" id="PWA76388.1"/>
    </source>
</evidence>
<dbReference type="OrthoDB" id="1034734at2759"/>
<dbReference type="GO" id="GO:0006952">
    <property type="term" value="P:defense response"/>
    <property type="evidence" value="ECO:0007669"/>
    <property type="project" value="InterPro"/>
</dbReference>
<dbReference type="Pfam" id="PF20160">
    <property type="entry name" value="C-JID"/>
    <property type="match status" value="1"/>
</dbReference>
<organism evidence="4 5">
    <name type="scientific">Artemisia annua</name>
    <name type="common">Sweet wormwood</name>
    <dbReference type="NCBI Taxonomy" id="35608"/>
    <lineage>
        <taxon>Eukaryota</taxon>
        <taxon>Viridiplantae</taxon>
        <taxon>Streptophyta</taxon>
        <taxon>Embryophyta</taxon>
        <taxon>Tracheophyta</taxon>
        <taxon>Spermatophyta</taxon>
        <taxon>Magnoliopsida</taxon>
        <taxon>eudicotyledons</taxon>
        <taxon>Gunneridae</taxon>
        <taxon>Pentapetalae</taxon>
        <taxon>asterids</taxon>
        <taxon>campanulids</taxon>
        <taxon>Asterales</taxon>
        <taxon>Asteraceae</taxon>
        <taxon>Asteroideae</taxon>
        <taxon>Anthemideae</taxon>
        <taxon>Artemisiinae</taxon>
        <taxon>Artemisia</taxon>
    </lineage>
</organism>
<evidence type="ECO:0000313" key="5">
    <source>
        <dbReference type="Proteomes" id="UP000245207"/>
    </source>
</evidence>
<dbReference type="InterPro" id="IPR045344">
    <property type="entry name" value="C-JID"/>
</dbReference>
<dbReference type="AlphaFoldDB" id="A0A2U1NSD8"/>
<sequence length="568" mass="65900">MNITQSPRSETIEAIVDTRYDDPFDKHNYNCSAEVFKSMKKLRLLQVRNRFTLREPTYFPEQLKWLSWFSYPFQTLRLTSMTKLVGLEISRSHIIQLQIEKKVVLSNLKSIDLFGLNELRMFPDVVGVPNLERLKLTWCSQFVEIHHSVFLHEKIIHLDLSHCIRLRMLPSCIQMASLQTLHLKGCKSLERFPEVSMEMRRLLVLNMYGCDLIYQLPSSIRLLSGLIVLAMGRHCVVRSNFLSMPSNKLCMQGFTHLRSLKVLDLEENHLVDEDFPGDHHNVWPSLEEFECINIKELDELPPRIQVLKADHCRSLQKTGDLSNRYKWLYKISLHYCPKLDEDHETSRHISSLLLKSYVQKCAAMNHRLSITVPCRTIPSWFTNQRVGDLIALSIPQHQISEMLGLAICCNLHPPTAEFSRFIVMYFSAGRGRKLLYGTKNPLYWDKYHLVGSAFQEKKQYFDFADHVWLGYISVDFFRNLCHGLDYEDIIINIRSVPPVSECGVCVIYKDGIKPIKEIDSWVPDYDELEWMDRDNAISENLKHAYGASSITMGSTSATPLFAIHTIVP</sequence>
<dbReference type="Gene3D" id="3.80.10.10">
    <property type="entry name" value="Ribonuclease Inhibitor"/>
    <property type="match status" value="1"/>
</dbReference>
<dbReference type="SUPFAM" id="SSF52058">
    <property type="entry name" value="L domain-like"/>
    <property type="match status" value="1"/>
</dbReference>
<proteinExistence type="predicted"/>
<evidence type="ECO:0000259" key="3">
    <source>
        <dbReference type="Pfam" id="PF20160"/>
    </source>
</evidence>
<dbReference type="InterPro" id="IPR032675">
    <property type="entry name" value="LRR_dom_sf"/>
</dbReference>
<name>A0A2U1NSD8_ARTAN</name>
<accession>A0A2U1NSD8</accession>
<dbReference type="PANTHER" id="PTHR11017">
    <property type="entry name" value="LEUCINE-RICH REPEAT-CONTAINING PROTEIN"/>
    <property type="match status" value="1"/>
</dbReference>
<protein>
    <submittedName>
        <fullName evidence="4">Leucine-rich repeat-containing protein</fullName>
    </submittedName>
</protein>
<evidence type="ECO:0000256" key="2">
    <source>
        <dbReference type="ARBA" id="ARBA00022737"/>
    </source>
</evidence>
<evidence type="ECO:0000256" key="1">
    <source>
        <dbReference type="ARBA" id="ARBA00022614"/>
    </source>
</evidence>
<dbReference type="InterPro" id="IPR044974">
    <property type="entry name" value="Disease_R_plants"/>
</dbReference>
<feature type="domain" description="C-JID" evidence="3">
    <location>
        <begin position="373"/>
        <end position="511"/>
    </location>
</feature>
<dbReference type="EMBL" id="PKPP01002274">
    <property type="protein sequence ID" value="PWA76388.1"/>
    <property type="molecule type" value="Genomic_DNA"/>
</dbReference>
<keyword evidence="5" id="KW-1185">Reference proteome</keyword>
<dbReference type="Proteomes" id="UP000245207">
    <property type="component" value="Unassembled WGS sequence"/>
</dbReference>
<keyword evidence="1" id="KW-0433">Leucine-rich repeat</keyword>